<dbReference type="Gene3D" id="1.20.140.150">
    <property type="match status" value="1"/>
</dbReference>
<reference evidence="3 5" key="2">
    <citation type="submission" date="2018-11" db="EMBL/GenBank/DDBJ databases">
        <authorList>
            <consortium name="Pathogen Informatics"/>
        </authorList>
    </citation>
    <scope>NUCLEOTIDE SEQUENCE [LARGE SCALE GENOMIC DNA]</scope>
</reference>
<dbReference type="AlphaFoldDB" id="A0A158Q346"/>
<evidence type="ECO:0000256" key="2">
    <source>
        <dbReference type="SAM" id="SignalP"/>
    </source>
</evidence>
<protein>
    <submittedName>
        <fullName evidence="6">Clc-like protein</fullName>
    </submittedName>
</protein>
<dbReference type="WBParaSite" id="DME_0000161501-mRNA-1">
    <property type="protein sequence ID" value="DME_0000161501-mRNA-1"/>
    <property type="gene ID" value="DME_0000161501"/>
</dbReference>
<proteinExistence type="predicted"/>
<dbReference type="OrthoDB" id="5823275at2759"/>
<reference evidence="6" key="1">
    <citation type="submission" date="2016-04" db="UniProtKB">
        <authorList>
            <consortium name="WormBaseParasite"/>
        </authorList>
    </citation>
    <scope>IDENTIFICATION</scope>
</reference>
<keyword evidence="2" id="KW-0732">Signal</keyword>
<name>A0A158Q346_DRAME</name>
<feature type="transmembrane region" description="Helical" evidence="1">
    <location>
        <begin position="144"/>
        <end position="167"/>
    </location>
</feature>
<feature type="transmembrane region" description="Helical" evidence="1">
    <location>
        <begin position="114"/>
        <end position="137"/>
    </location>
</feature>
<accession>A0A158Q346</accession>
<evidence type="ECO:0000256" key="1">
    <source>
        <dbReference type="SAM" id="Phobius"/>
    </source>
</evidence>
<feature type="chain" id="PRO_5041044445" evidence="2">
    <location>
        <begin position="26"/>
        <end position="275"/>
    </location>
</feature>
<dbReference type="GO" id="GO:0016020">
    <property type="term" value="C:membrane"/>
    <property type="evidence" value="ECO:0007669"/>
    <property type="project" value="InterPro"/>
</dbReference>
<feature type="transmembrane region" description="Helical" evidence="1">
    <location>
        <begin position="187"/>
        <end position="210"/>
    </location>
</feature>
<keyword evidence="1" id="KW-1133">Transmembrane helix</keyword>
<evidence type="ECO:0000313" key="4">
    <source>
        <dbReference type="Proteomes" id="UP000038040"/>
    </source>
</evidence>
<gene>
    <name evidence="3" type="ORF">DME_LOCUS5975</name>
</gene>
<feature type="signal peptide" evidence="2">
    <location>
        <begin position="1"/>
        <end position="25"/>
    </location>
</feature>
<dbReference type="Pfam" id="PF07062">
    <property type="entry name" value="Clc-like"/>
    <property type="match status" value="1"/>
</dbReference>
<sequence length="275" mass="31198">MPSTAAQKTLLAFCIILILAGLVLTGAGVFSPAWQVVDIREFRAEHQHGLWWDCIRAEKHVVSVGEFYDEEPLHCMYKFDRSAELVIENTLNNIDEDGAAGESEHHRFWAWHKAVLFFILFSQFLAFISLCTGICIICFRPATFAFAISLFLALLSSLIADGIFFLAANRVDNRFVQGMVGTYEQRIGYAFYLHLMGTICWIFAFLMALLTTYKFFTGRYSGSRGPIDIPIFFSSNSHFRPEAGPPLLEKYNVPPVRPSPQAPYIREHTYRVTSA</sequence>
<keyword evidence="1" id="KW-0812">Transmembrane</keyword>
<organism evidence="4 6">
    <name type="scientific">Dracunculus medinensis</name>
    <name type="common">Guinea worm</name>
    <dbReference type="NCBI Taxonomy" id="318479"/>
    <lineage>
        <taxon>Eukaryota</taxon>
        <taxon>Metazoa</taxon>
        <taxon>Ecdysozoa</taxon>
        <taxon>Nematoda</taxon>
        <taxon>Chromadorea</taxon>
        <taxon>Rhabditida</taxon>
        <taxon>Spirurina</taxon>
        <taxon>Dracunculoidea</taxon>
        <taxon>Dracunculidae</taxon>
        <taxon>Dracunculus</taxon>
    </lineage>
</organism>
<evidence type="ECO:0000313" key="6">
    <source>
        <dbReference type="WBParaSite" id="DME_0000161501-mRNA-1"/>
    </source>
</evidence>
<keyword evidence="5" id="KW-1185">Reference proteome</keyword>
<evidence type="ECO:0000313" key="3">
    <source>
        <dbReference type="EMBL" id="VDN56002.1"/>
    </source>
</evidence>
<dbReference type="Proteomes" id="UP000038040">
    <property type="component" value="Unplaced"/>
</dbReference>
<dbReference type="PANTHER" id="PTHR35574">
    <property type="entry name" value="PUTATIVE-RELATED"/>
    <property type="match status" value="1"/>
</dbReference>
<evidence type="ECO:0000313" key="5">
    <source>
        <dbReference type="Proteomes" id="UP000274756"/>
    </source>
</evidence>
<dbReference type="EMBL" id="UYYG01001154">
    <property type="protein sequence ID" value="VDN56002.1"/>
    <property type="molecule type" value="Genomic_DNA"/>
</dbReference>
<dbReference type="FunFam" id="1.20.140.150:FF:000039">
    <property type="entry name" value="Neuronal SYmmetry"/>
    <property type="match status" value="1"/>
</dbReference>
<dbReference type="InterPro" id="IPR010761">
    <property type="entry name" value="Clc_prot-like"/>
</dbReference>
<dbReference type="Proteomes" id="UP000274756">
    <property type="component" value="Unassembled WGS sequence"/>
</dbReference>
<dbReference type="PANTHER" id="PTHR35574:SF1">
    <property type="entry name" value="CLC-LIKE PROTEIN"/>
    <property type="match status" value="1"/>
</dbReference>
<keyword evidence="1" id="KW-0472">Membrane</keyword>